<keyword evidence="7" id="KW-1185">Reference proteome</keyword>
<protein>
    <submittedName>
        <fullName evidence="6">LysR family transcriptional regulator</fullName>
    </submittedName>
</protein>
<keyword evidence="2" id="KW-0805">Transcription regulation</keyword>
<dbReference type="Gene3D" id="3.40.190.10">
    <property type="entry name" value="Periplasmic binding protein-like II"/>
    <property type="match status" value="2"/>
</dbReference>
<proteinExistence type="inferred from homology"/>
<comment type="similarity">
    <text evidence="1">Belongs to the LysR transcriptional regulatory family.</text>
</comment>
<dbReference type="InterPro" id="IPR036388">
    <property type="entry name" value="WH-like_DNA-bd_sf"/>
</dbReference>
<dbReference type="SUPFAM" id="SSF53850">
    <property type="entry name" value="Periplasmic binding protein-like II"/>
    <property type="match status" value="1"/>
</dbReference>
<dbReference type="InterPro" id="IPR050389">
    <property type="entry name" value="LysR-type_TF"/>
</dbReference>
<evidence type="ECO:0000256" key="2">
    <source>
        <dbReference type="ARBA" id="ARBA00023015"/>
    </source>
</evidence>
<evidence type="ECO:0000256" key="3">
    <source>
        <dbReference type="ARBA" id="ARBA00023125"/>
    </source>
</evidence>
<dbReference type="InterPro" id="IPR036390">
    <property type="entry name" value="WH_DNA-bd_sf"/>
</dbReference>
<dbReference type="Gene3D" id="1.10.10.10">
    <property type="entry name" value="Winged helix-like DNA-binding domain superfamily/Winged helix DNA-binding domain"/>
    <property type="match status" value="1"/>
</dbReference>
<dbReference type="EMBL" id="BAAAQR010000001">
    <property type="protein sequence ID" value="GAA2138041.1"/>
    <property type="molecule type" value="Genomic_DNA"/>
</dbReference>
<keyword evidence="4" id="KW-0804">Transcription</keyword>
<gene>
    <name evidence="6" type="ORF">GCM10009844_05690</name>
</gene>
<reference evidence="7" key="1">
    <citation type="journal article" date="2019" name="Int. J. Syst. Evol. Microbiol.">
        <title>The Global Catalogue of Microorganisms (GCM) 10K type strain sequencing project: providing services to taxonomists for standard genome sequencing and annotation.</title>
        <authorList>
            <consortium name="The Broad Institute Genomics Platform"/>
            <consortium name="The Broad Institute Genome Sequencing Center for Infectious Disease"/>
            <person name="Wu L."/>
            <person name="Ma J."/>
        </authorList>
    </citation>
    <scope>NUCLEOTIDE SEQUENCE [LARGE SCALE GENOMIC DNA]</scope>
    <source>
        <strain evidence="7">JCM 16022</strain>
    </source>
</reference>
<dbReference type="InterPro" id="IPR000847">
    <property type="entry name" value="LysR_HTH_N"/>
</dbReference>
<dbReference type="Proteomes" id="UP001501771">
    <property type="component" value="Unassembled WGS sequence"/>
</dbReference>
<evidence type="ECO:0000256" key="4">
    <source>
        <dbReference type="ARBA" id="ARBA00023163"/>
    </source>
</evidence>
<dbReference type="Pfam" id="PF00126">
    <property type="entry name" value="HTH_1"/>
    <property type="match status" value="1"/>
</dbReference>
<dbReference type="InterPro" id="IPR005119">
    <property type="entry name" value="LysR_subst-bd"/>
</dbReference>
<evidence type="ECO:0000313" key="7">
    <source>
        <dbReference type="Proteomes" id="UP001501771"/>
    </source>
</evidence>
<accession>A0ABP5KVM1</accession>
<evidence type="ECO:0000256" key="1">
    <source>
        <dbReference type="ARBA" id="ARBA00009437"/>
    </source>
</evidence>
<name>A0ABP5KVM1_9ACTN</name>
<dbReference type="PRINTS" id="PR00039">
    <property type="entry name" value="HTHLYSR"/>
</dbReference>
<evidence type="ECO:0000259" key="5">
    <source>
        <dbReference type="PROSITE" id="PS50931"/>
    </source>
</evidence>
<evidence type="ECO:0000313" key="6">
    <source>
        <dbReference type="EMBL" id="GAA2138041.1"/>
    </source>
</evidence>
<sequence>MAAPIDLVQVRTFVHLYETRSVTATAELLHVTQPTVSYTLGKLRRRFDEELFVRTPQGLEPTPTATELYEPFRSAVETIDRAAGPEPTFDPEAAEREFTLMLSEFGELSFLPLLLGRLAVLAPRARLTVRHLVVDDAPELLTRGQVDLVVTSARLPEQLLTRRAFMVVDYVALAAADHPRLHGTRPDPSAFAAERFVSVRGTTGHLGPVHLLERLSLETRVELELSNYSAVPYVVAETALVAIVPRHIAEIFAARHAVTAFDLPWQVEPIHVAAYTRRGPGPARQWLADMVVGTLSARRFR</sequence>
<dbReference type="Pfam" id="PF03466">
    <property type="entry name" value="LysR_substrate"/>
    <property type="match status" value="1"/>
</dbReference>
<dbReference type="RefSeq" id="WP_344147238.1">
    <property type="nucleotide sequence ID" value="NZ_BAAAQR010000001.1"/>
</dbReference>
<dbReference type="PROSITE" id="PS50931">
    <property type="entry name" value="HTH_LYSR"/>
    <property type="match status" value="1"/>
</dbReference>
<dbReference type="PANTHER" id="PTHR30118:SF15">
    <property type="entry name" value="TRANSCRIPTIONAL REGULATORY PROTEIN"/>
    <property type="match status" value="1"/>
</dbReference>
<comment type="caution">
    <text evidence="6">The sequence shown here is derived from an EMBL/GenBank/DDBJ whole genome shotgun (WGS) entry which is preliminary data.</text>
</comment>
<dbReference type="PANTHER" id="PTHR30118">
    <property type="entry name" value="HTH-TYPE TRANSCRIPTIONAL REGULATOR LEUO-RELATED"/>
    <property type="match status" value="1"/>
</dbReference>
<organism evidence="6 7">
    <name type="scientific">Nocardioides koreensis</name>
    <dbReference type="NCBI Taxonomy" id="433651"/>
    <lineage>
        <taxon>Bacteria</taxon>
        <taxon>Bacillati</taxon>
        <taxon>Actinomycetota</taxon>
        <taxon>Actinomycetes</taxon>
        <taxon>Propionibacteriales</taxon>
        <taxon>Nocardioidaceae</taxon>
        <taxon>Nocardioides</taxon>
    </lineage>
</organism>
<dbReference type="SUPFAM" id="SSF46785">
    <property type="entry name" value="Winged helix' DNA-binding domain"/>
    <property type="match status" value="1"/>
</dbReference>
<feature type="domain" description="HTH lysR-type" evidence="5">
    <location>
        <begin position="5"/>
        <end position="62"/>
    </location>
</feature>
<keyword evidence="3" id="KW-0238">DNA-binding</keyword>